<accession>A0A443J2T4</accession>
<dbReference type="RefSeq" id="WP_120069365.1">
    <property type="nucleotide sequence ID" value="NZ_CP126113.1"/>
</dbReference>
<dbReference type="InterPro" id="IPR023210">
    <property type="entry name" value="NADP_OxRdtase_dom"/>
</dbReference>
<reference evidence="8" key="1">
    <citation type="submission" date="2018-12" db="EMBL/GenBank/DDBJ databases">
        <authorList>
            <person name="Sun L."/>
            <person name="Chen Z."/>
        </authorList>
    </citation>
    <scope>NUCLEOTIDE SEQUENCE [LARGE SCALE GENOMIC DNA]</scope>
    <source>
        <strain evidence="8">DSM 16012</strain>
    </source>
</reference>
<dbReference type="FunFam" id="3.20.20.100:FF:000015">
    <property type="entry name" value="Oxidoreductase, aldo/keto reductase family"/>
    <property type="match status" value="1"/>
</dbReference>
<name>A0A443J2T4_9BACI</name>
<proteinExistence type="inferred from homology"/>
<dbReference type="Pfam" id="PF00248">
    <property type="entry name" value="Aldo_ket_red"/>
    <property type="match status" value="1"/>
</dbReference>
<dbReference type="InterPro" id="IPR036812">
    <property type="entry name" value="NAD(P)_OxRdtase_dom_sf"/>
</dbReference>
<dbReference type="InterPro" id="IPR020471">
    <property type="entry name" value="AKR"/>
</dbReference>
<keyword evidence="3" id="KW-0560">Oxidoreductase</keyword>
<dbReference type="SUPFAM" id="SSF51430">
    <property type="entry name" value="NAD(P)-linked oxidoreductase"/>
    <property type="match status" value="1"/>
</dbReference>
<dbReference type="AlphaFoldDB" id="A0A443J2T4"/>
<evidence type="ECO:0000256" key="5">
    <source>
        <dbReference type="PIRSR" id="PIRSR000097-2"/>
    </source>
</evidence>
<dbReference type="PRINTS" id="PR00069">
    <property type="entry name" value="ALDKETRDTASE"/>
</dbReference>
<comment type="similarity">
    <text evidence="1">Belongs to the aldo/keto reductase family.</text>
</comment>
<evidence type="ECO:0000256" key="2">
    <source>
        <dbReference type="ARBA" id="ARBA00022857"/>
    </source>
</evidence>
<dbReference type="PANTHER" id="PTHR43827:SF3">
    <property type="entry name" value="NADP-DEPENDENT OXIDOREDUCTASE DOMAIN-CONTAINING PROTEIN"/>
    <property type="match status" value="1"/>
</dbReference>
<evidence type="ECO:0000256" key="4">
    <source>
        <dbReference type="PIRSR" id="PIRSR000097-1"/>
    </source>
</evidence>
<dbReference type="Proteomes" id="UP000273811">
    <property type="component" value="Unassembled WGS sequence"/>
</dbReference>
<keyword evidence="9" id="KW-1185">Reference proteome</keyword>
<evidence type="ECO:0000256" key="3">
    <source>
        <dbReference type="ARBA" id="ARBA00023002"/>
    </source>
</evidence>
<gene>
    <name evidence="8" type="ORF">D4N35_002325</name>
</gene>
<dbReference type="EMBL" id="QYTU02000002">
    <property type="protein sequence ID" value="RWR14636.1"/>
    <property type="molecule type" value="Genomic_DNA"/>
</dbReference>
<dbReference type="PROSITE" id="PS00063">
    <property type="entry name" value="ALDOKETO_REDUCTASE_3"/>
    <property type="match status" value="1"/>
</dbReference>
<dbReference type="OrthoDB" id="9804790at2"/>
<feature type="binding site" evidence="5">
    <location>
        <position position="112"/>
    </location>
    <ligand>
        <name>substrate</name>
    </ligand>
</feature>
<dbReference type="GO" id="GO:0016616">
    <property type="term" value="F:oxidoreductase activity, acting on the CH-OH group of donors, NAD or NADP as acceptor"/>
    <property type="evidence" value="ECO:0007669"/>
    <property type="project" value="UniProtKB-ARBA"/>
</dbReference>
<dbReference type="PANTHER" id="PTHR43827">
    <property type="entry name" value="2,5-DIKETO-D-GLUCONIC ACID REDUCTASE"/>
    <property type="match status" value="1"/>
</dbReference>
<dbReference type="PIRSF" id="PIRSF000097">
    <property type="entry name" value="AKR"/>
    <property type="match status" value="1"/>
</dbReference>
<dbReference type="GeneID" id="56391605"/>
<evidence type="ECO:0000256" key="1">
    <source>
        <dbReference type="ARBA" id="ARBA00007905"/>
    </source>
</evidence>
<feature type="active site" description="Proton donor" evidence="4">
    <location>
        <position position="54"/>
    </location>
</feature>
<organism evidence="8 9">
    <name type="scientific">Siminovitchia fortis</name>
    <dbReference type="NCBI Taxonomy" id="254758"/>
    <lineage>
        <taxon>Bacteria</taxon>
        <taxon>Bacillati</taxon>
        <taxon>Bacillota</taxon>
        <taxon>Bacilli</taxon>
        <taxon>Bacillales</taxon>
        <taxon>Bacillaceae</taxon>
        <taxon>Siminovitchia</taxon>
    </lineage>
</organism>
<sequence>MINNLQDVKTLHNGVKMPYIGLGVYLMKEEEEAAAAIKYAIEHGYRSIDTARIYENEHVVGRAVRESGVPREELFITTKVWNTDQGYDSTLKAFEQSLEKLDMEYLDLYLIHWAVKDKYKETWRALERLYDEKVVKAIGVCNFQIHHLEDLAASSNEKPVVNQVELHPRLTQEPLREYCEQNDIAVEAWSPIARGRLLEEPTLKHLADKHGKTTAQIILRWHLQNGHIIIPKSVHEERIRENADLFDFELSMSDMNEISALNMDERYGPDPDNFNFS</sequence>
<dbReference type="InterPro" id="IPR018170">
    <property type="entry name" value="Aldo/ket_reductase_CS"/>
</dbReference>
<dbReference type="PROSITE" id="PS00062">
    <property type="entry name" value="ALDOKETO_REDUCTASE_2"/>
    <property type="match status" value="1"/>
</dbReference>
<evidence type="ECO:0000313" key="8">
    <source>
        <dbReference type="EMBL" id="RWR14636.1"/>
    </source>
</evidence>
<feature type="domain" description="NADP-dependent oxidoreductase" evidence="7">
    <location>
        <begin position="29"/>
        <end position="262"/>
    </location>
</feature>
<evidence type="ECO:0000259" key="7">
    <source>
        <dbReference type="Pfam" id="PF00248"/>
    </source>
</evidence>
<evidence type="ECO:0000313" key="9">
    <source>
        <dbReference type="Proteomes" id="UP000273811"/>
    </source>
</evidence>
<comment type="caution">
    <text evidence="8">The sequence shown here is derived from an EMBL/GenBank/DDBJ whole genome shotgun (WGS) entry which is preliminary data.</text>
</comment>
<evidence type="ECO:0000256" key="6">
    <source>
        <dbReference type="PIRSR" id="PIRSR000097-3"/>
    </source>
</evidence>
<dbReference type="PROSITE" id="PS00798">
    <property type="entry name" value="ALDOKETO_REDUCTASE_1"/>
    <property type="match status" value="1"/>
</dbReference>
<dbReference type="Gene3D" id="3.20.20.100">
    <property type="entry name" value="NADP-dependent oxidoreductase domain"/>
    <property type="match status" value="1"/>
</dbReference>
<feature type="site" description="Lowers pKa of active site Tyr" evidence="6">
    <location>
        <position position="79"/>
    </location>
</feature>
<protein>
    <submittedName>
        <fullName evidence="8">Aldo/keto reductase</fullName>
    </submittedName>
</protein>
<keyword evidence="2" id="KW-0521">NADP</keyword>